<organism evidence="3 4">
    <name type="scientific">Monodon monoceros</name>
    <name type="common">Narwhal</name>
    <name type="synonym">Ceratodon monodon</name>
    <dbReference type="NCBI Taxonomy" id="40151"/>
    <lineage>
        <taxon>Eukaryota</taxon>
        <taxon>Metazoa</taxon>
        <taxon>Chordata</taxon>
        <taxon>Craniata</taxon>
        <taxon>Vertebrata</taxon>
        <taxon>Euteleostomi</taxon>
        <taxon>Mammalia</taxon>
        <taxon>Eutheria</taxon>
        <taxon>Laurasiatheria</taxon>
        <taxon>Artiodactyla</taxon>
        <taxon>Whippomorpha</taxon>
        <taxon>Cetacea</taxon>
        <taxon>Odontoceti</taxon>
        <taxon>Monodontidae</taxon>
        <taxon>Monodon</taxon>
    </lineage>
</organism>
<evidence type="ECO:0000259" key="2">
    <source>
        <dbReference type="Pfam" id="PF15442"/>
    </source>
</evidence>
<dbReference type="InterPro" id="IPR040292">
    <property type="entry name" value="C2orf78-like"/>
</dbReference>
<feature type="compositionally biased region" description="Basic residues" evidence="1">
    <location>
        <begin position="124"/>
        <end position="133"/>
    </location>
</feature>
<reference evidence="4" key="1">
    <citation type="journal article" date="2019" name="IScience">
        <title>Narwhal Genome Reveals Long-Term Low Genetic Diversity despite Current Large Abundance Size.</title>
        <authorList>
            <person name="Westbury M.V."/>
            <person name="Petersen B."/>
            <person name="Garde E."/>
            <person name="Heide-Jorgensen M.P."/>
            <person name="Lorenzen E.D."/>
        </authorList>
    </citation>
    <scope>NUCLEOTIDE SEQUENCE [LARGE SCALE GENOMIC DNA]</scope>
</reference>
<sequence>MESSSGFADITTLAEDIHRSQLFNSLKDLDQSKGPNMIKAKDNRAIKVNQVQEKPSVIKVPSDQPRKKKRKASEPISGVPKAKIQPKNPDCLLGREVVLCNAAVSDRAPVNTTKDSKGKPQKAASRKISKTKSHGQENTKRTRGRNKVEEN</sequence>
<dbReference type="PANTHER" id="PTHR31466">
    <property type="entry name" value="GENE 5591-RELATED"/>
    <property type="match status" value="1"/>
</dbReference>
<dbReference type="Pfam" id="PF15442">
    <property type="entry name" value="DUF4629"/>
    <property type="match status" value="1"/>
</dbReference>
<evidence type="ECO:0000256" key="1">
    <source>
        <dbReference type="SAM" id="MobiDB-lite"/>
    </source>
</evidence>
<evidence type="ECO:0000313" key="4">
    <source>
        <dbReference type="Proteomes" id="UP000308365"/>
    </source>
</evidence>
<dbReference type="AlphaFoldDB" id="A0A4V5P623"/>
<protein>
    <recommendedName>
        <fullName evidence="2">DUF4629 domain-containing protein</fullName>
    </recommendedName>
</protein>
<dbReference type="Proteomes" id="UP000308365">
    <property type="component" value="Unassembled WGS sequence"/>
</dbReference>
<feature type="domain" description="DUF4629" evidence="2">
    <location>
        <begin position="61"/>
        <end position="148"/>
    </location>
</feature>
<evidence type="ECO:0000313" key="3">
    <source>
        <dbReference type="EMBL" id="TKC33740.1"/>
    </source>
</evidence>
<gene>
    <name evidence="3" type="ORF">EI555_009742</name>
</gene>
<dbReference type="InterPro" id="IPR027898">
    <property type="entry name" value="DUF4629"/>
</dbReference>
<feature type="region of interest" description="Disordered" evidence="1">
    <location>
        <begin position="28"/>
        <end position="90"/>
    </location>
</feature>
<dbReference type="PANTHER" id="PTHR31466:SF1">
    <property type="entry name" value="RIKEN CDNA 4930433I11 GENE"/>
    <property type="match status" value="1"/>
</dbReference>
<comment type="caution">
    <text evidence="3">The sequence shown here is derived from an EMBL/GenBank/DDBJ whole genome shotgun (WGS) entry which is preliminary data.</text>
</comment>
<proteinExistence type="predicted"/>
<feature type="compositionally biased region" description="Basic and acidic residues" evidence="1">
    <location>
        <begin position="134"/>
        <end position="151"/>
    </location>
</feature>
<name>A0A4V5P623_MONMO</name>
<accession>A0A4V5P623</accession>
<dbReference type="EMBL" id="RWIC01002383">
    <property type="protein sequence ID" value="TKC33740.1"/>
    <property type="molecule type" value="Genomic_DNA"/>
</dbReference>
<feature type="region of interest" description="Disordered" evidence="1">
    <location>
        <begin position="103"/>
        <end position="151"/>
    </location>
</feature>